<evidence type="ECO:0000256" key="1">
    <source>
        <dbReference type="SAM" id="MobiDB-lite"/>
    </source>
</evidence>
<feature type="compositionally biased region" description="Basic and acidic residues" evidence="1">
    <location>
        <begin position="134"/>
        <end position="145"/>
    </location>
</feature>
<evidence type="ECO:0008006" key="4">
    <source>
        <dbReference type="Google" id="ProtNLM"/>
    </source>
</evidence>
<feature type="region of interest" description="Disordered" evidence="1">
    <location>
        <begin position="106"/>
        <end position="169"/>
    </location>
</feature>
<organism evidence="3">
    <name type="scientific">Alexandrium catenella</name>
    <name type="common">Red tide dinoflagellate</name>
    <name type="synonym">Gonyaulax catenella</name>
    <dbReference type="NCBI Taxonomy" id="2925"/>
    <lineage>
        <taxon>Eukaryota</taxon>
        <taxon>Sar</taxon>
        <taxon>Alveolata</taxon>
        <taxon>Dinophyceae</taxon>
        <taxon>Gonyaulacales</taxon>
        <taxon>Pyrocystaceae</taxon>
        <taxon>Alexandrium</taxon>
    </lineage>
</organism>
<dbReference type="Gene3D" id="2.60.120.260">
    <property type="entry name" value="Galactose-binding domain-like"/>
    <property type="match status" value="1"/>
</dbReference>
<dbReference type="InterPro" id="IPR008979">
    <property type="entry name" value="Galactose-bd-like_sf"/>
</dbReference>
<reference evidence="3" key="1">
    <citation type="submission" date="2021-01" db="EMBL/GenBank/DDBJ databases">
        <authorList>
            <person name="Corre E."/>
            <person name="Pelletier E."/>
            <person name="Niang G."/>
            <person name="Scheremetjew M."/>
            <person name="Finn R."/>
            <person name="Kale V."/>
            <person name="Holt S."/>
            <person name="Cochrane G."/>
            <person name="Meng A."/>
            <person name="Brown T."/>
            <person name="Cohen L."/>
        </authorList>
    </citation>
    <scope>NUCLEOTIDE SEQUENCE</scope>
    <source>
        <strain evidence="3">OF101</strain>
    </source>
</reference>
<evidence type="ECO:0000313" key="3">
    <source>
        <dbReference type="EMBL" id="CAD9174341.1"/>
    </source>
</evidence>
<gene>
    <name evidence="3" type="ORF">ACAT0790_LOCUS51110</name>
</gene>
<feature type="chain" id="PRO_5030538072" description="F5/8 type C domain-containing protein" evidence="2">
    <location>
        <begin position="17"/>
        <end position="951"/>
    </location>
</feature>
<feature type="signal peptide" evidence="2">
    <location>
        <begin position="1"/>
        <end position="16"/>
    </location>
</feature>
<protein>
    <recommendedName>
        <fullName evidence="4">F5/8 type C domain-containing protein</fullName>
    </recommendedName>
</protein>
<accession>A0A7S1RRU1</accession>
<dbReference type="SUPFAM" id="SSF49785">
    <property type="entry name" value="Galactose-binding domain-like"/>
    <property type="match status" value="1"/>
</dbReference>
<feature type="compositionally biased region" description="Basic and acidic residues" evidence="1">
    <location>
        <begin position="117"/>
        <end position="127"/>
    </location>
</feature>
<proteinExistence type="predicted"/>
<dbReference type="EMBL" id="HBGE01085812">
    <property type="protein sequence ID" value="CAD9174341.1"/>
    <property type="molecule type" value="Transcribed_RNA"/>
</dbReference>
<keyword evidence="2" id="KW-0732">Signal</keyword>
<evidence type="ECO:0000256" key="2">
    <source>
        <dbReference type="SAM" id="SignalP"/>
    </source>
</evidence>
<dbReference type="AlphaFoldDB" id="A0A7S1RRU1"/>
<name>A0A7S1RRU1_ALECA</name>
<sequence length="951" mass="107991">MKVPLLAAAAMYGVTGFLFQAETDKLNDPDPGECSSSGNVKMISWSKAKLPGGLDGRRMQNISKYFNPSGKSLYMQVPPPPGLPEEVYKQAIVKPKKKSLSAHSIAHSILEHKRRKQKEEEDMRQRVTEIQTQAREKAVAEELAHRRAQSRNDDDDDDDDNDPKMANIPKSVEQHQFLPLILPSWLWRYTTGTGAFTNVPMGWKTMSKFDLLKSENPFQIEMVLDDDEETLGGGRSIVIDLGAPHKINVIKIDWAVCACRRLGAVQLQVSNDGIRWKAVQKPLVGAWGSHNVRYYEVENVFTYFRIMPTVASPVQWVGVWDIQMFGETALRFPNAYGWYHSYQSGDRFYGGTEINFLIPMGNVLYACFGNWMNTRTWRPAEVLRLRCGFCDWDYEHATEFAGRVESLKVAKWTVAGTAGQLTRDITDLYISFYLNWLGEGRCVMEMQTRIMQWSQEYYFSSIPFVAGDAFSARAKIIFRDPRMVRDYMFVTTGIYGIKRGAFCESCDTHIYWGNKERTESGDIPTRPLALTVLDDGIFFSSLSWVRKRRNGLWVRWVEVFDMANLDSSEVEPAVGGIRGLGTITNVHTPKGQALMFGWVANAHSAGCMYRLDPCEDDESSPIFNPCTNKTQSTEYNYEMEGCVRDMFTEYLGLRYDDKPALVRFLIANYNYPTEFIKPNGDYSQIIGFEALVIHYSTEDYPMDPKQIEVSADGFTLAYHSAGGYVVRHNSTYYEVRQPWSTHLDPDLTMPCTTSIRTIAVSPFGDGAFYMGGYDPNHFPVADTAWVMRGEASAVWEEDVPCLPQEGCPHRPGDVWTMKGCKWCRSWRLKPASTAFWFGDEGSANVMRCQGVLKYLNTKEGSDYCEEAKDWDVASKCCEHVGCDICKAMPDKVFNPYALAGTNEDGVEYSCKEAMEFRIDSDMDCTVATDTWKEWCCRKNEGERGDGTVQKQ</sequence>